<accession>A0AAV1WKR6</accession>
<evidence type="ECO:0000259" key="5">
    <source>
        <dbReference type="PROSITE" id="PS51050"/>
    </source>
</evidence>
<dbReference type="GO" id="GO:0008270">
    <property type="term" value="F:zinc ion binding"/>
    <property type="evidence" value="ECO:0007669"/>
    <property type="project" value="UniProtKB-KW"/>
</dbReference>
<protein>
    <recommendedName>
        <fullName evidence="5">CW-type domain-containing protein</fullName>
    </recommendedName>
</protein>
<feature type="compositionally biased region" description="Polar residues" evidence="4">
    <location>
        <begin position="1196"/>
        <end position="1208"/>
    </location>
</feature>
<feature type="region of interest" description="Disordered" evidence="4">
    <location>
        <begin position="880"/>
        <end position="945"/>
    </location>
</feature>
<evidence type="ECO:0000313" key="6">
    <source>
        <dbReference type="EMBL" id="CAL0309629.1"/>
    </source>
</evidence>
<feature type="domain" description="CW-type" evidence="5">
    <location>
        <begin position="618"/>
        <end position="671"/>
    </location>
</feature>
<feature type="compositionally biased region" description="Low complexity" evidence="4">
    <location>
        <begin position="190"/>
        <end position="210"/>
    </location>
</feature>
<comment type="caution">
    <text evidence="6">The sequence shown here is derived from an EMBL/GenBank/DDBJ whole genome shotgun (WGS) entry which is preliminary data.</text>
</comment>
<reference evidence="6 7" key="1">
    <citation type="submission" date="2024-03" db="EMBL/GenBank/DDBJ databases">
        <authorList>
            <person name="Martinez-Hernandez J."/>
        </authorList>
    </citation>
    <scope>NUCLEOTIDE SEQUENCE [LARGE SCALE GENOMIC DNA]</scope>
</reference>
<feature type="region of interest" description="Disordered" evidence="4">
    <location>
        <begin position="134"/>
        <end position="165"/>
    </location>
</feature>
<feature type="region of interest" description="Disordered" evidence="4">
    <location>
        <begin position="457"/>
        <end position="476"/>
    </location>
</feature>
<dbReference type="Pfam" id="PF07496">
    <property type="entry name" value="zf-CW"/>
    <property type="match status" value="1"/>
</dbReference>
<feature type="compositionally biased region" description="Polar residues" evidence="4">
    <location>
        <begin position="457"/>
        <end position="466"/>
    </location>
</feature>
<feature type="region of interest" description="Disordered" evidence="4">
    <location>
        <begin position="1196"/>
        <end position="1233"/>
    </location>
</feature>
<keyword evidence="1" id="KW-0479">Metal-binding</keyword>
<evidence type="ECO:0000256" key="4">
    <source>
        <dbReference type="SAM" id="MobiDB-lite"/>
    </source>
</evidence>
<evidence type="ECO:0000256" key="2">
    <source>
        <dbReference type="ARBA" id="ARBA00022771"/>
    </source>
</evidence>
<evidence type="ECO:0000256" key="1">
    <source>
        <dbReference type="ARBA" id="ARBA00022723"/>
    </source>
</evidence>
<organism evidence="6 7">
    <name type="scientific">Lupinus luteus</name>
    <name type="common">European yellow lupine</name>
    <dbReference type="NCBI Taxonomy" id="3873"/>
    <lineage>
        <taxon>Eukaryota</taxon>
        <taxon>Viridiplantae</taxon>
        <taxon>Streptophyta</taxon>
        <taxon>Embryophyta</taxon>
        <taxon>Tracheophyta</taxon>
        <taxon>Spermatophyta</taxon>
        <taxon>Magnoliopsida</taxon>
        <taxon>eudicotyledons</taxon>
        <taxon>Gunneridae</taxon>
        <taxon>Pentapetalae</taxon>
        <taxon>rosids</taxon>
        <taxon>fabids</taxon>
        <taxon>Fabales</taxon>
        <taxon>Fabaceae</taxon>
        <taxon>Papilionoideae</taxon>
        <taxon>50 kb inversion clade</taxon>
        <taxon>genistoids sensu lato</taxon>
        <taxon>core genistoids</taxon>
        <taxon>Genisteae</taxon>
        <taxon>Lupinus</taxon>
    </lineage>
</organism>
<evidence type="ECO:0000313" key="7">
    <source>
        <dbReference type="Proteomes" id="UP001497480"/>
    </source>
</evidence>
<dbReference type="PANTHER" id="PTHR46524">
    <property type="entry name" value="CW-TYPE ZINC FINGER"/>
    <property type="match status" value="1"/>
</dbReference>
<evidence type="ECO:0000256" key="3">
    <source>
        <dbReference type="ARBA" id="ARBA00022833"/>
    </source>
</evidence>
<proteinExistence type="predicted"/>
<keyword evidence="7" id="KW-1185">Reference proteome</keyword>
<name>A0AAV1WKR6_LUPLU</name>
<feature type="region of interest" description="Disordered" evidence="4">
    <location>
        <begin position="190"/>
        <end position="220"/>
    </location>
</feature>
<dbReference type="PANTHER" id="PTHR46524:SF12">
    <property type="entry name" value="CW-TYPE DOMAIN-CONTAINING PROTEIN"/>
    <property type="match status" value="1"/>
</dbReference>
<feature type="compositionally biased region" description="Basic and acidic residues" evidence="4">
    <location>
        <begin position="898"/>
        <end position="921"/>
    </location>
</feature>
<dbReference type="InterPro" id="IPR056406">
    <property type="entry name" value="THD_CWZF3/5/7"/>
</dbReference>
<dbReference type="Proteomes" id="UP001497480">
    <property type="component" value="Unassembled WGS sequence"/>
</dbReference>
<gene>
    <name evidence="6" type="ORF">LLUT_LOCUS10689</name>
</gene>
<dbReference type="Pfam" id="PF24756">
    <property type="entry name" value="THD_CWZF3-5-7"/>
    <property type="match status" value="1"/>
</dbReference>
<keyword evidence="2" id="KW-0863">Zinc-finger</keyword>
<sequence>MKKNIELEEGEAFFYDDEDNIDLDSLSYIDERIDHVLGHFQKDFEGGVCAENLGAKFGGYGSFLPTYERSRVESHPKTQQRSQCSPKSHINLQKEVASHSLKAPTNVPPLGLGIDSYSSQLIQNVRALSVDDPVKKGGVVSSTEVAEKSTVKDDTTKKSQNSSDQRTLKFRLKVQSNIFSQKNAAIYSGLGLDSSPSSSMGNSPSEGEGMPPVSEENANDSPTEVIQVMTSFPIPGGVLTSPIPDSMLHLIRKEKVIGHGRYMSSANGHKKRSSISTDESDSFVGNAHLKKRKVKIARQSEKQLELKHMDGFLSENDMTLHKKKKLGNRTPDHKDILLKCTPLSSSICNAGETTEVTGKASEFSKEVNKDSMQGRMVSVGAVKEESFESISGQRFEKNEKQKAGNGVMKNVLQNKLESSRKDNFSVPKNNGKCNNTPMISDKLECDAVKRKLGQNPQKCVANQKSKAVSEGKNKSKVYQSPGKAEAVARKGIFGVTNYPKVTDKDSAGFGVTSGSSKVNKTKLLTNTKVIDSDRVSVKGKKSELKVDAPPGNSAIKTTNIDNFKKQSSFGAKVKGRTSVNTVDDKLFSGPCIKYASGSFPAENKPSSELIPSAVAAPQVIAEHWVCCDSCHKWRLLPTAINPDQLPEKWLCRMLNWLPGMNRCDISQEETTNALYASYQMPISECQYNMQSHVTGTASGVSSVDAVQFGLNQKRSSFDLLCVQGKKKQAIKEKTMAGIKNYMTDDQESGRNISLIDRNHHPADSNPMKQMSSKRFSTCNNLIEEKHVAKEKQKQINGDDRKVIKLKRKMDADQYGSGTPKKSKSEHVFHGEKQLKPGMGLEKVGLKSGNGLPTKASGMDMRKYYDYCLSEDVQDKLLDPANKEGNQIHSNGGSFDVKNGSKRDGSVKKRKLKDSVDNEKHNNSFSLQGDKQCGKEGSASGFQKEKKSRIWITEAKSVTEVDDKLNKGGMTQVCLSGSRGQMAGGTEVEFVDKAQQSNKHRKNTASHQDSDHIVPFGKDLGSGQLSLAATSSSSKVSGSHRTKTNLEDVIGSPVESVTSSPLRTSKLTKHILAVGDISGKDDASKGGLSSLGSRKNADNWEGKLSVKLKEDRMLHNFSPARHKVCSKEYRVEDVEDKKRAQAKTFEVKNDHLLEGGAPVEQHGSCANGLHHKEKVHKNNLESELRWQKSGKVTSLCSKENDWRSGSQVGTDKMKLSDLENGYSKNGGRHDSAVDPSYHASVIEARNDDKCSSRRSKHKIDNISQKNALRHGPSESGKKNIVKQKDLEKSVLKMDAHCGDIRKNISQQNLIPDFEENKANHVYSESRDVKSKVLTSSVDGVKSETLYVGFRTVPGFQKGGTTNEHPIHVSGNVGVTKTTRKSVGLSSSVGVNYNCEKVPDQDFTLSSPVQTSPSQTASNMLEEATKLKDRADHYKKSGFEFESNETYFGAALKFLHGASLVENCHSESNKHEMNPTQLYATAAKIFKSCAHEYERCQEMAVATLAYKCMEVAYMRVVYCKDYSTIRDWPELQSTLKMVSQDESPSSSASDVDNLNNPTAVDKATFPGGADTHVSGSLVLSAQTRPNLVRLLDFTQDINFAMEASAKCQSTFALANVNMKEVQNRDCVTSIKRVIDFSFQNVDELLHLVSIATNAIRRAGLGSARY</sequence>
<dbReference type="PROSITE" id="PS51050">
    <property type="entry name" value="ZF_CW"/>
    <property type="match status" value="1"/>
</dbReference>
<feature type="compositionally biased region" description="Basic and acidic residues" evidence="4">
    <location>
        <begin position="145"/>
        <end position="157"/>
    </location>
</feature>
<dbReference type="EMBL" id="CAXHTB010000007">
    <property type="protein sequence ID" value="CAL0309629.1"/>
    <property type="molecule type" value="Genomic_DNA"/>
</dbReference>
<dbReference type="InterPro" id="IPR055300">
    <property type="entry name" value="CWZF3/5/7"/>
</dbReference>
<keyword evidence="3" id="KW-0862">Zinc</keyword>
<feature type="compositionally biased region" description="Polar residues" evidence="4">
    <location>
        <begin position="883"/>
        <end position="892"/>
    </location>
</feature>
<dbReference type="Gene3D" id="3.30.40.100">
    <property type="match status" value="1"/>
</dbReference>
<feature type="region of interest" description="Disordered" evidence="4">
    <location>
        <begin position="810"/>
        <end position="829"/>
    </location>
</feature>
<dbReference type="InterPro" id="IPR011124">
    <property type="entry name" value="Znf_CW"/>
</dbReference>